<dbReference type="Proteomes" id="UP000237105">
    <property type="component" value="Unassembled WGS sequence"/>
</dbReference>
<evidence type="ECO:0000313" key="4">
    <source>
        <dbReference type="Proteomes" id="UP000237105"/>
    </source>
</evidence>
<evidence type="ECO:0000256" key="1">
    <source>
        <dbReference type="SAM" id="MobiDB-lite"/>
    </source>
</evidence>
<comment type="caution">
    <text evidence="3">The sequence shown here is derived from an EMBL/GenBank/DDBJ whole genome shotgun (WGS) entry which is preliminary data.</text>
</comment>
<feature type="compositionally biased region" description="Low complexity" evidence="1">
    <location>
        <begin position="32"/>
        <end position="42"/>
    </location>
</feature>
<gene>
    <name evidence="3" type="ORF">PanWU01x14_349150</name>
</gene>
<reference evidence="4" key="1">
    <citation type="submission" date="2016-06" db="EMBL/GenBank/DDBJ databases">
        <title>Parallel loss of symbiosis genes in relatives of nitrogen-fixing non-legume Parasponia.</title>
        <authorList>
            <person name="Van Velzen R."/>
            <person name="Holmer R."/>
            <person name="Bu F."/>
            <person name="Rutten L."/>
            <person name="Van Zeijl A."/>
            <person name="Liu W."/>
            <person name="Santuari L."/>
            <person name="Cao Q."/>
            <person name="Sharma T."/>
            <person name="Shen D."/>
            <person name="Roswanjaya Y."/>
            <person name="Wardhani T."/>
            <person name="Kalhor M.S."/>
            <person name="Jansen J."/>
            <person name="Van den Hoogen J."/>
            <person name="Gungor B."/>
            <person name="Hartog M."/>
            <person name="Hontelez J."/>
            <person name="Verver J."/>
            <person name="Yang W.-C."/>
            <person name="Schijlen E."/>
            <person name="Repin R."/>
            <person name="Schilthuizen M."/>
            <person name="Schranz E."/>
            <person name="Heidstra R."/>
            <person name="Miyata K."/>
            <person name="Fedorova E."/>
            <person name="Kohlen W."/>
            <person name="Bisseling T."/>
            <person name="Smit S."/>
            <person name="Geurts R."/>
        </authorList>
    </citation>
    <scope>NUCLEOTIDE SEQUENCE [LARGE SCALE GENOMIC DNA]</scope>
    <source>
        <strain evidence="4">cv. WU1-14</strain>
    </source>
</reference>
<dbReference type="EMBL" id="JXTB01000697">
    <property type="protein sequence ID" value="PON33869.1"/>
    <property type="molecule type" value="Genomic_DNA"/>
</dbReference>
<accession>A0A2P5ABF8</accession>
<proteinExistence type="predicted"/>
<organism evidence="3 4">
    <name type="scientific">Parasponia andersonii</name>
    <name type="common">Sponia andersonii</name>
    <dbReference type="NCBI Taxonomy" id="3476"/>
    <lineage>
        <taxon>Eukaryota</taxon>
        <taxon>Viridiplantae</taxon>
        <taxon>Streptophyta</taxon>
        <taxon>Embryophyta</taxon>
        <taxon>Tracheophyta</taxon>
        <taxon>Spermatophyta</taxon>
        <taxon>Magnoliopsida</taxon>
        <taxon>eudicotyledons</taxon>
        <taxon>Gunneridae</taxon>
        <taxon>Pentapetalae</taxon>
        <taxon>rosids</taxon>
        <taxon>fabids</taxon>
        <taxon>Rosales</taxon>
        <taxon>Cannabaceae</taxon>
        <taxon>Parasponia</taxon>
    </lineage>
</organism>
<keyword evidence="2" id="KW-0732">Signal</keyword>
<protein>
    <recommendedName>
        <fullName evidence="5">Secreted protein</fullName>
    </recommendedName>
</protein>
<name>A0A2P5ABF8_PARAD</name>
<evidence type="ECO:0008006" key="5">
    <source>
        <dbReference type="Google" id="ProtNLM"/>
    </source>
</evidence>
<feature type="signal peptide" evidence="2">
    <location>
        <begin position="1"/>
        <end position="24"/>
    </location>
</feature>
<feature type="region of interest" description="Disordered" evidence="1">
    <location>
        <begin position="25"/>
        <end position="44"/>
    </location>
</feature>
<feature type="chain" id="PRO_5015190365" description="Secreted protein" evidence="2">
    <location>
        <begin position="25"/>
        <end position="127"/>
    </location>
</feature>
<keyword evidence="4" id="KW-1185">Reference proteome</keyword>
<dbReference type="AlphaFoldDB" id="A0A2P5ABF8"/>
<sequence length="127" mass="13877">MAFPFHWSVFIALINLLHDGNTKARTEASVDSPPSTTLPTLTQSAGDAPCSIHQRLPKFDHDANLTGAKPYPILIIKRRTPMVHPTILQLGMAPQCLVQTLVDIPASVVLFLVNNSSKSSMFSRTRG</sequence>
<evidence type="ECO:0000313" key="3">
    <source>
        <dbReference type="EMBL" id="PON33869.1"/>
    </source>
</evidence>
<evidence type="ECO:0000256" key="2">
    <source>
        <dbReference type="SAM" id="SignalP"/>
    </source>
</evidence>